<dbReference type="CDD" id="cd04666">
    <property type="entry name" value="NUDIX_DIPP2_like_Nudt4"/>
    <property type="match status" value="1"/>
</dbReference>
<gene>
    <name evidence="6" type="ORF">ME5_01415</name>
</gene>
<dbReference type="PROSITE" id="PS51462">
    <property type="entry name" value="NUDIX"/>
    <property type="match status" value="1"/>
</dbReference>
<reference evidence="6 7" key="1">
    <citation type="submission" date="2012-03" db="EMBL/GenBank/DDBJ databases">
        <title>The Genome Sequence of Bartonella tamiae Th239.</title>
        <authorList>
            <consortium name="The Broad Institute Genome Sequencing Platform"/>
            <consortium name="The Broad Institute Genome Sequencing Center for Infectious Disease"/>
            <person name="Feldgarden M."/>
            <person name="Kirby J."/>
            <person name="Kosoy M."/>
            <person name="Birtles R."/>
            <person name="Probert W.S."/>
            <person name="Chiaraviglio L."/>
            <person name="Young S.K."/>
            <person name="Zeng Q."/>
            <person name="Gargeya S."/>
            <person name="Fitzgerald M."/>
            <person name="Haas B."/>
            <person name="Abouelleil A."/>
            <person name="Alvarado L."/>
            <person name="Arachchi H.M."/>
            <person name="Berlin A."/>
            <person name="Chapman S.B."/>
            <person name="Gearin G."/>
            <person name="Goldberg J."/>
            <person name="Griggs A."/>
            <person name="Gujja S."/>
            <person name="Hansen M."/>
            <person name="Heiman D."/>
            <person name="Howarth C."/>
            <person name="Larimer J."/>
            <person name="Lui A."/>
            <person name="MacDonald P.J.P."/>
            <person name="McCowen C."/>
            <person name="Montmayeur A."/>
            <person name="Murphy C."/>
            <person name="Neiman D."/>
            <person name="Pearson M."/>
            <person name="Priest M."/>
            <person name="Roberts A."/>
            <person name="Saif S."/>
            <person name="Shea T."/>
            <person name="Sisk P."/>
            <person name="Stolte C."/>
            <person name="Sykes S."/>
            <person name="Wortman J."/>
            <person name="Nusbaum C."/>
            <person name="Birren B."/>
        </authorList>
    </citation>
    <scope>NUCLEOTIDE SEQUENCE [LARGE SCALE GENOMIC DNA]</scope>
    <source>
        <strain evidence="6 7">Th239</strain>
    </source>
</reference>
<organism evidence="6 7">
    <name type="scientific">Bartonella tamiae Th239</name>
    <dbReference type="NCBI Taxonomy" id="1094558"/>
    <lineage>
        <taxon>Bacteria</taxon>
        <taxon>Pseudomonadati</taxon>
        <taxon>Pseudomonadota</taxon>
        <taxon>Alphaproteobacteria</taxon>
        <taxon>Hyphomicrobiales</taxon>
        <taxon>Bartonellaceae</taxon>
        <taxon>Bartonella</taxon>
    </lineage>
</organism>
<evidence type="ECO:0000256" key="2">
    <source>
        <dbReference type="ARBA" id="ARBA00022723"/>
    </source>
</evidence>
<dbReference type="GO" id="GO:0016462">
    <property type="term" value="F:pyrophosphatase activity"/>
    <property type="evidence" value="ECO:0007669"/>
    <property type="project" value="InterPro"/>
</dbReference>
<dbReference type="GO" id="GO:0005737">
    <property type="term" value="C:cytoplasm"/>
    <property type="evidence" value="ECO:0007669"/>
    <property type="project" value="TreeGrafter"/>
</dbReference>
<evidence type="ECO:0000256" key="4">
    <source>
        <dbReference type="ARBA" id="ARBA00022842"/>
    </source>
</evidence>
<comment type="caution">
    <text evidence="6">The sequence shown here is derived from an EMBL/GenBank/DDBJ whole genome shotgun (WGS) entry which is preliminary data.</text>
</comment>
<evidence type="ECO:0000313" key="6">
    <source>
        <dbReference type="EMBL" id="EJF88864.1"/>
    </source>
</evidence>
<dbReference type="STRING" id="1094558.ME5_01415"/>
<sequence>MITSDIANDKRIIVDGDRFLQVGGLVYRINENNVEYLTITSRGTGRWIIPKGWPIPGMTLPQAALREAYEEAGIRGIVKKSSLGSYHYTKLDLPPGENGNFKVYVYAIYYSHQEKKWPERGQRIFEWVSPQVAAKRVAEPQLKDILLKYNPL</sequence>
<dbReference type="PANTHER" id="PTHR12629:SF0">
    <property type="entry name" value="DIPHOSPHOINOSITOL-POLYPHOSPHATE DIPHOSPHATASE"/>
    <property type="match status" value="1"/>
</dbReference>
<dbReference type="Gene3D" id="3.90.79.10">
    <property type="entry name" value="Nucleoside Triphosphate Pyrophosphohydrolase"/>
    <property type="match status" value="1"/>
</dbReference>
<dbReference type="InterPro" id="IPR000086">
    <property type="entry name" value="NUDIX_hydrolase_dom"/>
</dbReference>
<dbReference type="PANTHER" id="PTHR12629">
    <property type="entry name" value="DIPHOSPHOINOSITOL POLYPHOSPHATE PHOSPHOHYDROLASE"/>
    <property type="match status" value="1"/>
</dbReference>
<evidence type="ECO:0000256" key="1">
    <source>
        <dbReference type="ARBA" id="ARBA00001946"/>
    </source>
</evidence>
<dbReference type="eggNOG" id="COG0494">
    <property type="taxonomic scope" value="Bacteria"/>
</dbReference>
<dbReference type="InterPro" id="IPR015797">
    <property type="entry name" value="NUDIX_hydrolase-like_dom_sf"/>
</dbReference>
<comment type="cofactor">
    <cofactor evidence="1">
        <name>Mg(2+)</name>
        <dbReference type="ChEBI" id="CHEBI:18420"/>
    </cofactor>
</comment>
<dbReference type="InterPro" id="IPR047198">
    <property type="entry name" value="DDP-like_NUDIX"/>
</dbReference>
<dbReference type="GO" id="GO:0046872">
    <property type="term" value="F:metal ion binding"/>
    <property type="evidence" value="ECO:0007669"/>
    <property type="project" value="UniProtKB-KW"/>
</dbReference>
<evidence type="ECO:0000313" key="7">
    <source>
        <dbReference type="Proteomes" id="UP000008952"/>
    </source>
</evidence>
<keyword evidence="2" id="KW-0479">Metal-binding</keyword>
<keyword evidence="4" id="KW-0460">Magnesium</keyword>
<protein>
    <recommendedName>
        <fullName evidence="5">Nudix hydrolase domain-containing protein</fullName>
    </recommendedName>
</protein>
<keyword evidence="3" id="KW-0378">Hydrolase</keyword>
<dbReference type="EMBL" id="AIMB01000008">
    <property type="protein sequence ID" value="EJF88864.1"/>
    <property type="molecule type" value="Genomic_DNA"/>
</dbReference>
<dbReference type="OrthoDB" id="7066910at2"/>
<name>J0R034_9HYPH</name>
<dbReference type="Pfam" id="PF00293">
    <property type="entry name" value="NUDIX"/>
    <property type="match status" value="1"/>
</dbReference>
<dbReference type="HOGENOM" id="CLU_037162_8_1_5"/>
<accession>J0R034</accession>
<keyword evidence="7" id="KW-1185">Reference proteome</keyword>
<evidence type="ECO:0000259" key="5">
    <source>
        <dbReference type="PROSITE" id="PS51462"/>
    </source>
</evidence>
<dbReference type="PATRIC" id="fig|1094558.3.peg.1518"/>
<proteinExistence type="predicted"/>
<dbReference type="RefSeq" id="WP_008039768.1">
    <property type="nucleotide sequence ID" value="NZ_JH725147.1"/>
</dbReference>
<feature type="domain" description="Nudix hydrolase" evidence="5">
    <location>
        <begin position="17"/>
        <end position="150"/>
    </location>
</feature>
<dbReference type="AlphaFoldDB" id="J0R034"/>
<evidence type="ECO:0000256" key="3">
    <source>
        <dbReference type="ARBA" id="ARBA00022801"/>
    </source>
</evidence>
<dbReference type="SUPFAM" id="SSF55811">
    <property type="entry name" value="Nudix"/>
    <property type="match status" value="1"/>
</dbReference>
<dbReference type="Proteomes" id="UP000008952">
    <property type="component" value="Unassembled WGS sequence"/>
</dbReference>